<evidence type="ECO:0000313" key="1">
    <source>
        <dbReference type="EMBL" id="AZG43472.1"/>
    </source>
</evidence>
<dbReference type="RefSeq" id="WP_124706510.1">
    <property type="nucleotide sequence ID" value="NZ_CP033972.1"/>
</dbReference>
<dbReference type="Proteomes" id="UP000271469">
    <property type="component" value="Chromosome"/>
</dbReference>
<reference evidence="1 2" key="1">
    <citation type="submission" date="2018-11" db="EMBL/GenBank/DDBJ databases">
        <title>Gordonia insulae sp. nov., isolated from an island soil.</title>
        <authorList>
            <person name="Kim Y.S."/>
            <person name="Kim S.B."/>
        </authorList>
    </citation>
    <scope>NUCLEOTIDE SEQUENCE [LARGE SCALE GENOMIC DNA]</scope>
    <source>
        <strain evidence="1 2">MMS17-SY073</strain>
    </source>
</reference>
<dbReference type="KEGG" id="gom:D7316_00037"/>
<keyword evidence="2" id="KW-1185">Reference proteome</keyword>
<protein>
    <submittedName>
        <fullName evidence="1">Uncharacterized protein</fullName>
    </submittedName>
</protein>
<evidence type="ECO:0000313" key="2">
    <source>
        <dbReference type="Proteomes" id="UP000271469"/>
    </source>
</evidence>
<accession>A0A3G8JG33</accession>
<dbReference type="EMBL" id="CP033972">
    <property type="protein sequence ID" value="AZG43472.1"/>
    <property type="molecule type" value="Genomic_DNA"/>
</dbReference>
<dbReference type="OrthoDB" id="4764891at2"/>
<dbReference type="AlphaFoldDB" id="A0A3G8JG33"/>
<gene>
    <name evidence="1" type="ORF">D7316_00037</name>
</gene>
<organism evidence="1 2">
    <name type="scientific">Gordonia insulae</name>
    <dbReference type="NCBI Taxonomy" id="2420509"/>
    <lineage>
        <taxon>Bacteria</taxon>
        <taxon>Bacillati</taxon>
        <taxon>Actinomycetota</taxon>
        <taxon>Actinomycetes</taxon>
        <taxon>Mycobacteriales</taxon>
        <taxon>Gordoniaceae</taxon>
        <taxon>Gordonia</taxon>
    </lineage>
</organism>
<name>A0A3G8JG33_9ACTN</name>
<proteinExistence type="predicted"/>
<sequence length="161" mass="17333">MSDVSVRDAARQALEGITPGPWRPSLLDGVVHEDGSSSYRGGAYPDRKGATPIFLTNSIDQHDAEFIAAAPELVRGLIDELDRADSEVIAAEQSGYRQGAIHRHDYNRVAAERDAALSTLQNAWDEGFEAGATWHQSGPTGIPNDPPLNPYARILDGGAQQ</sequence>